<gene>
    <name evidence="1" type="ORF">EH240_22340</name>
</gene>
<dbReference type="InterPro" id="IPR018733">
    <property type="entry name" value="DUF2274"/>
</dbReference>
<reference evidence="1 2" key="1">
    <citation type="submission" date="2018-11" db="EMBL/GenBank/DDBJ databases">
        <title>the genome of Mesorhizobium tamadayense DSM 28320.</title>
        <authorList>
            <person name="Gao J."/>
        </authorList>
    </citation>
    <scope>NUCLEOTIDE SEQUENCE [LARGE SCALE GENOMIC DNA]</scope>
    <source>
        <strain evidence="1 2">DSM 28320</strain>
    </source>
</reference>
<dbReference type="EMBL" id="RQXT01000030">
    <property type="protein sequence ID" value="RRH96712.1"/>
    <property type="molecule type" value="Genomic_DNA"/>
</dbReference>
<dbReference type="Proteomes" id="UP000273786">
    <property type="component" value="Unassembled WGS sequence"/>
</dbReference>
<organism evidence="1 2">
    <name type="scientific">Mesorhizobium tamadayense</name>
    <dbReference type="NCBI Taxonomy" id="425306"/>
    <lineage>
        <taxon>Bacteria</taxon>
        <taxon>Pseudomonadati</taxon>
        <taxon>Pseudomonadota</taxon>
        <taxon>Alphaproteobacteria</taxon>
        <taxon>Hyphomicrobiales</taxon>
        <taxon>Phyllobacteriaceae</taxon>
        <taxon>Mesorhizobium</taxon>
    </lineage>
</organism>
<accession>A0A3P3FEZ2</accession>
<evidence type="ECO:0000313" key="1">
    <source>
        <dbReference type="EMBL" id="RRH96712.1"/>
    </source>
</evidence>
<proteinExistence type="predicted"/>
<dbReference type="Pfam" id="PF10038">
    <property type="entry name" value="DUF2274"/>
    <property type="match status" value="1"/>
</dbReference>
<protein>
    <submittedName>
        <fullName evidence="1">DUF2274 domain-containing protein</fullName>
    </submittedName>
</protein>
<comment type="caution">
    <text evidence="1">The sequence shown here is derived from an EMBL/GenBank/DDBJ whole genome shotgun (WGS) entry which is preliminary data.</text>
</comment>
<keyword evidence="2" id="KW-1185">Reference proteome</keyword>
<sequence length="85" mass="9103">MAKLKLGPIADDKPVKVTVELPAALHRDLADYAQVLGRTTGQTAPDPSKLIVPMIERFMATDRAFARARRDRSAQVAGGSAEKSG</sequence>
<dbReference type="AlphaFoldDB" id="A0A3P3FEZ2"/>
<name>A0A3P3FEZ2_9HYPH</name>
<evidence type="ECO:0000313" key="2">
    <source>
        <dbReference type="Proteomes" id="UP000273786"/>
    </source>
</evidence>
<dbReference type="RefSeq" id="WP_125002627.1">
    <property type="nucleotide sequence ID" value="NZ_RQXT01000030.1"/>
</dbReference>
<dbReference type="OrthoDB" id="9803810at2"/>